<accession>A0ACB7TAG9</accession>
<keyword evidence="2" id="KW-1185">Reference proteome</keyword>
<name>A0ACB7TAG9_HYAAI</name>
<comment type="caution">
    <text evidence="1">The sequence shown here is derived from an EMBL/GenBank/DDBJ whole genome shotgun (WGS) entry which is preliminary data.</text>
</comment>
<organism evidence="1 2">
    <name type="scientific">Hyalomma asiaticum</name>
    <name type="common">Tick</name>
    <dbReference type="NCBI Taxonomy" id="266040"/>
    <lineage>
        <taxon>Eukaryota</taxon>
        <taxon>Metazoa</taxon>
        <taxon>Ecdysozoa</taxon>
        <taxon>Arthropoda</taxon>
        <taxon>Chelicerata</taxon>
        <taxon>Arachnida</taxon>
        <taxon>Acari</taxon>
        <taxon>Parasitiformes</taxon>
        <taxon>Ixodida</taxon>
        <taxon>Ixodoidea</taxon>
        <taxon>Ixodidae</taxon>
        <taxon>Hyalomminae</taxon>
        <taxon>Hyalomma</taxon>
    </lineage>
</organism>
<dbReference type="EMBL" id="CM023481">
    <property type="protein sequence ID" value="KAH6944131.1"/>
    <property type="molecule type" value="Genomic_DNA"/>
</dbReference>
<evidence type="ECO:0000313" key="1">
    <source>
        <dbReference type="EMBL" id="KAH6944131.1"/>
    </source>
</evidence>
<reference evidence="1" key="1">
    <citation type="submission" date="2020-05" db="EMBL/GenBank/DDBJ databases">
        <title>Large-scale comparative analyses of tick genomes elucidate their genetic diversity and vector capacities.</title>
        <authorList>
            <person name="Jia N."/>
            <person name="Wang J."/>
            <person name="Shi W."/>
            <person name="Du L."/>
            <person name="Sun Y."/>
            <person name="Zhan W."/>
            <person name="Jiang J."/>
            <person name="Wang Q."/>
            <person name="Zhang B."/>
            <person name="Ji P."/>
            <person name="Sakyi L.B."/>
            <person name="Cui X."/>
            <person name="Yuan T."/>
            <person name="Jiang B."/>
            <person name="Yang W."/>
            <person name="Lam T.T.-Y."/>
            <person name="Chang Q."/>
            <person name="Ding S."/>
            <person name="Wang X."/>
            <person name="Zhu J."/>
            <person name="Ruan X."/>
            <person name="Zhao L."/>
            <person name="Wei J."/>
            <person name="Que T."/>
            <person name="Du C."/>
            <person name="Cheng J."/>
            <person name="Dai P."/>
            <person name="Han X."/>
            <person name="Huang E."/>
            <person name="Gao Y."/>
            <person name="Liu J."/>
            <person name="Shao H."/>
            <person name="Ye R."/>
            <person name="Li L."/>
            <person name="Wei W."/>
            <person name="Wang X."/>
            <person name="Wang C."/>
            <person name="Yang T."/>
            <person name="Huo Q."/>
            <person name="Li W."/>
            <person name="Guo W."/>
            <person name="Chen H."/>
            <person name="Zhou L."/>
            <person name="Ni X."/>
            <person name="Tian J."/>
            <person name="Zhou Y."/>
            <person name="Sheng Y."/>
            <person name="Liu T."/>
            <person name="Pan Y."/>
            <person name="Xia L."/>
            <person name="Li J."/>
            <person name="Zhao F."/>
            <person name="Cao W."/>
        </authorList>
    </citation>
    <scope>NUCLEOTIDE SEQUENCE</scope>
    <source>
        <strain evidence="1">Hyas-2018</strain>
    </source>
</reference>
<protein>
    <submittedName>
        <fullName evidence="1">Uncharacterized protein</fullName>
    </submittedName>
</protein>
<proteinExistence type="predicted"/>
<gene>
    <name evidence="1" type="ORF">HPB50_001947</name>
</gene>
<dbReference type="Proteomes" id="UP000821845">
    <property type="component" value="Chromosome 1"/>
</dbReference>
<sequence length="730" mass="82599">MYQQFPAEPFIARPAGRVARYVWPPARVAQKGRVPRIGQPPGARYAAASPAENVLQKEEATAGLVGEATGFFSAASTTSFPLLPLSSDWWRVPSRWLPGTVIDSTGRPAAGTLEGTLSDFGNYDECLKIRLVDEHTGEENFRGKYCTLKFAAPMPPKPERLNYHQNIFNATLEEGGLLEDMARGAPYFYHLSPKLGICIPSACSGEDIESLINVVLKPMDWNATAINCDVDGPITIKKNHLAIIIVMGIVIILCILGTIFTTFRRMCSQDPKNLRPNLFFDVMKCFSFYDNAQKLFNTKSSQGMLGAIHGIKFLSMCWVVLCHSYIFMNPERVVALENIHQDPFTWSFQIMMNGWLAVDTFFMLGIVPPLGFTLALIILLPVFGRGPVWHEIVDVQANKCEQNWWQTLLFFANFVTTYDSICLETTWYLQCDMQFYILALAVVLPMYKHPVLGSLINLMFLVVSFIIMAVIIVYYNFPAIMIFLHPDVDLIKKEAFYIHWRPYTHYGPYAVGLFLGLIFFRKQKIRFSKALAILGWAAAITLQLAMIYGIRDWHEHYETVGIVGYVFAITHRTAWAATVAYILFASQFGLGGWIGQFLQWKALIPLSRLTFMTYLLHPVVMWYKQGQMRERFYLRHFPEMANNVVSDLVFSYAAAFIGTLLFEVPMLNLEKIILRPFTGPPKKQGRSGNGLSNSAYAPESPPVDFVINGHHYPDDYKRSAGGERNSSSRL</sequence>
<evidence type="ECO:0000313" key="2">
    <source>
        <dbReference type="Proteomes" id="UP000821845"/>
    </source>
</evidence>